<dbReference type="SUPFAM" id="SSF52540">
    <property type="entry name" value="P-loop containing nucleoside triphosphate hydrolases"/>
    <property type="match status" value="1"/>
</dbReference>
<evidence type="ECO:0000259" key="2">
    <source>
        <dbReference type="PROSITE" id="PS50930"/>
    </source>
</evidence>
<dbReference type="OrthoDB" id="9809318at2"/>
<reference evidence="3" key="1">
    <citation type="submission" date="2016-02" db="EMBL/GenBank/DDBJ databases">
        <title>Genome sequence of Bacillus trypoxylicola KCTC 13244(T).</title>
        <authorList>
            <person name="Jeong H."/>
            <person name="Park S.-H."/>
            <person name="Choi S.-K."/>
        </authorList>
    </citation>
    <scope>NUCLEOTIDE SEQUENCE [LARGE SCALE GENOMIC DNA]</scope>
    <source>
        <strain evidence="3">KCTC 13244</strain>
    </source>
</reference>
<dbReference type="EMBL" id="LTAO01000023">
    <property type="protein sequence ID" value="KYG29430.1"/>
    <property type="molecule type" value="Genomic_DNA"/>
</dbReference>
<sequence>MELDELYLELKGVEKIEGNKVWFSPIDLQIKKGQIVAIQCERELGRILIEMMTREGTPSAGQVIYFEQPQANTKNLSKDIGYSLLLEGLYDKLTPYDYLKFFEGVYGATTNIDSILTKFNLLYVKKKIIKSLNLSERKRLLWAKAFVHNPKLVILEEPDQNIDLESKLILQRVLTEMSQAGMAILMVTSNMESAVILSNVVYRLSSDGLKEMNLIDENKGSANDEAQKTKESLEAEEASSLQHQIERIPAKVEDKVILFDPTEIDYIESLDGMAQIHVKGESFPCTLTLNQLMERLEPFGFFRCHRSYIVNLQKVREVISWTRNSYSLNLDDKKRSTIPLSKGNLPDLKRILRM</sequence>
<evidence type="ECO:0000259" key="1">
    <source>
        <dbReference type="PROSITE" id="PS50893"/>
    </source>
</evidence>
<protein>
    <submittedName>
        <fullName evidence="3">Transcriptional regulator</fullName>
    </submittedName>
</protein>
<dbReference type="PANTHER" id="PTHR43038:SF3">
    <property type="entry name" value="ABC TRANSPORTER G FAMILY MEMBER 20 ISOFORM X1"/>
    <property type="match status" value="1"/>
</dbReference>
<feature type="domain" description="ABC transporter" evidence="1">
    <location>
        <begin position="8"/>
        <end position="231"/>
    </location>
</feature>
<dbReference type="RefSeq" id="WP_061949231.1">
    <property type="nucleotide sequence ID" value="NZ_LTAO01000023.1"/>
</dbReference>
<keyword evidence="4" id="KW-1185">Reference proteome</keyword>
<dbReference type="GO" id="GO:0016887">
    <property type="term" value="F:ATP hydrolysis activity"/>
    <property type="evidence" value="ECO:0007669"/>
    <property type="project" value="InterPro"/>
</dbReference>
<dbReference type="Proteomes" id="UP000075806">
    <property type="component" value="Unassembled WGS sequence"/>
</dbReference>
<feature type="domain" description="HTH LytTR-type" evidence="2">
    <location>
        <begin position="248"/>
        <end position="354"/>
    </location>
</feature>
<evidence type="ECO:0000313" key="3">
    <source>
        <dbReference type="EMBL" id="KYG29430.1"/>
    </source>
</evidence>
<organism evidence="3 4">
    <name type="scientific">Alkalihalobacillus trypoxylicola</name>
    <dbReference type="NCBI Taxonomy" id="519424"/>
    <lineage>
        <taxon>Bacteria</taxon>
        <taxon>Bacillati</taxon>
        <taxon>Bacillota</taxon>
        <taxon>Bacilli</taxon>
        <taxon>Bacillales</taxon>
        <taxon>Bacillaceae</taxon>
        <taxon>Alkalihalobacillus</taxon>
    </lineage>
</organism>
<dbReference type="InterPro" id="IPR027417">
    <property type="entry name" value="P-loop_NTPase"/>
</dbReference>
<dbReference type="PANTHER" id="PTHR43038">
    <property type="entry name" value="ATP-BINDING CASSETTE, SUB-FAMILY H, MEMBER 1"/>
    <property type="match status" value="1"/>
</dbReference>
<dbReference type="PROSITE" id="PS50930">
    <property type="entry name" value="HTH_LYTTR"/>
    <property type="match status" value="1"/>
</dbReference>
<dbReference type="InterPro" id="IPR012046">
    <property type="entry name" value="LytTR_ABC"/>
</dbReference>
<dbReference type="Gene3D" id="3.40.50.300">
    <property type="entry name" value="P-loop containing nucleotide triphosphate hydrolases"/>
    <property type="match status" value="1"/>
</dbReference>
<dbReference type="InterPro" id="IPR003439">
    <property type="entry name" value="ABC_transporter-like_ATP-bd"/>
</dbReference>
<dbReference type="GO" id="GO:0005524">
    <property type="term" value="F:ATP binding"/>
    <property type="evidence" value="ECO:0007669"/>
    <property type="project" value="InterPro"/>
</dbReference>
<dbReference type="Pfam" id="PF04397">
    <property type="entry name" value="LytTR"/>
    <property type="match status" value="1"/>
</dbReference>
<accession>A0A162DF02</accession>
<dbReference type="PROSITE" id="PS50893">
    <property type="entry name" value="ABC_TRANSPORTER_2"/>
    <property type="match status" value="1"/>
</dbReference>
<dbReference type="Gene3D" id="2.40.50.1020">
    <property type="entry name" value="LytTr DNA-binding domain"/>
    <property type="match status" value="1"/>
</dbReference>
<comment type="caution">
    <text evidence="3">The sequence shown here is derived from an EMBL/GenBank/DDBJ whole genome shotgun (WGS) entry which is preliminary data.</text>
</comment>
<dbReference type="AlphaFoldDB" id="A0A162DF02"/>
<dbReference type="SMART" id="SM00850">
    <property type="entry name" value="LytTR"/>
    <property type="match status" value="1"/>
</dbReference>
<dbReference type="PIRSF" id="PIRSF036612">
    <property type="entry name" value="ABC_ATP_LytTR"/>
    <property type="match status" value="1"/>
</dbReference>
<proteinExistence type="predicted"/>
<gene>
    <name evidence="3" type="ORF">AZF04_07865</name>
</gene>
<name>A0A162DF02_9BACI</name>
<dbReference type="STRING" id="519424.AZF04_07865"/>
<evidence type="ECO:0000313" key="4">
    <source>
        <dbReference type="Proteomes" id="UP000075806"/>
    </source>
</evidence>
<dbReference type="InterPro" id="IPR007492">
    <property type="entry name" value="LytTR_DNA-bd_dom"/>
</dbReference>
<dbReference type="Pfam" id="PF00005">
    <property type="entry name" value="ABC_tran"/>
    <property type="match status" value="1"/>
</dbReference>
<dbReference type="GO" id="GO:0003677">
    <property type="term" value="F:DNA binding"/>
    <property type="evidence" value="ECO:0007669"/>
    <property type="project" value="InterPro"/>
</dbReference>